<dbReference type="Proteomes" id="UP000284277">
    <property type="component" value="Unassembled WGS sequence"/>
</dbReference>
<evidence type="ECO:0000313" key="3">
    <source>
        <dbReference type="Proteomes" id="UP000284277"/>
    </source>
</evidence>
<dbReference type="SUPFAM" id="SSF55729">
    <property type="entry name" value="Acyl-CoA N-acyltransferases (Nat)"/>
    <property type="match status" value="1"/>
</dbReference>
<comment type="caution">
    <text evidence="2">The sequence shown here is derived from an EMBL/GenBank/DDBJ whole genome shotgun (WGS) entry which is preliminary data.</text>
</comment>
<name>A0A419STT2_9FIRM</name>
<dbReference type="Pfam" id="PF00583">
    <property type="entry name" value="Acetyltransf_1"/>
    <property type="match status" value="1"/>
</dbReference>
<keyword evidence="2" id="KW-0808">Transferase</keyword>
<protein>
    <submittedName>
        <fullName evidence="2">GNAT family N-acetyltransferase</fullName>
    </submittedName>
</protein>
<dbReference type="InterPro" id="IPR016181">
    <property type="entry name" value="Acyl_CoA_acyltransferase"/>
</dbReference>
<dbReference type="EMBL" id="MCIA01000034">
    <property type="protein sequence ID" value="RKD28605.1"/>
    <property type="molecule type" value="Genomic_DNA"/>
</dbReference>
<keyword evidence="3" id="KW-1185">Reference proteome</keyword>
<sequence length="167" mass="19025">MDIKYRVPALDEIEMLSEQIRVSYVSAYKGLMEDEYLSSLKSDHWAPILQESVQSGDTCLVAELDGVMIGSTVFGTADDGNERFAQWHAFYLLPQYIGIGIGHLFYQKIEAEMVMQGCKYCVLEVLSANNRAIQFYLSHGYHKAEVYEIQENEMTLSCDKMTKILRG</sequence>
<dbReference type="InterPro" id="IPR000182">
    <property type="entry name" value="GNAT_dom"/>
</dbReference>
<dbReference type="Gene3D" id="3.40.630.30">
    <property type="match status" value="1"/>
</dbReference>
<feature type="domain" description="N-acetyltransferase" evidence="1">
    <location>
        <begin position="3"/>
        <end position="159"/>
    </location>
</feature>
<dbReference type="CDD" id="cd04301">
    <property type="entry name" value="NAT_SF"/>
    <property type="match status" value="1"/>
</dbReference>
<dbReference type="AlphaFoldDB" id="A0A419STT2"/>
<dbReference type="RefSeq" id="WP_120198567.1">
    <property type="nucleotide sequence ID" value="NZ_MCIA01000034.1"/>
</dbReference>
<dbReference type="OrthoDB" id="5292888at2"/>
<proteinExistence type="predicted"/>
<dbReference type="PROSITE" id="PS51186">
    <property type="entry name" value="GNAT"/>
    <property type="match status" value="1"/>
</dbReference>
<reference evidence="2 3" key="1">
    <citation type="submission" date="2016-08" db="EMBL/GenBank/DDBJ databases">
        <title>A new outlook on sporulation: Clostridium algidixylanolyticum.</title>
        <authorList>
            <person name="Poppleton D.I."/>
            <person name="Gribaldo S."/>
        </authorList>
    </citation>
    <scope>NUCLEOTIDE SEQUENCE [LARGE SCALE GENOMIC DNA]</scope>
    <source>
        <strain evidence="2 3">SPL73</strain>
    </source>
</reference>
<evidence type="ECO:0000313" key="2">
    <source>
        <dbReference type="EMBL" id="RKD28605.1"/>
    </source>
</evidence>
<evidence type="ECO:0000259" key="1">
    <source>
        <dbReference type="PROSITE" id="PS51186"/>
    </source>
</evidence>
<organism evidence="2 3">
    <name type="scientific">Lacrimispora algidixylanolytica</name>
    <dbReference type="NCBI Taxonomy" id="94868"/>
    <lineage>
        <taxon>Bacteria</taxon>
        <taxon>Bacillati</taxon>
        <taxon>Bacillota</taxon>
        <taxon>Clostridia</taxon>
        <taxon>Lachnospirales</taxon>
        <taxon>Lachnospiraceae</taxon>
        <taxon>Lacrimispora</taxon>
    </lineage>
</organism>
<accession>A0A419STT2</accession>
<gene>
    <name evidence="2" type="ORF">BET01_10330</name>
</gene>
<dbReference type="GO" id="GO:0016747">
    <property type="term" value="F:acyltransferase activity, transferring groups other than amino-acyl groups"/>
    <property type="evidence" value="ECO:0007669"/>
    <property type="project" value="InterPro"/>
</dbReference>